<accession>A0ACC2SLI4</accession>
<keyword evidence="2" id="KW-1185">Reference proteome</keyword>
<protein>
    <submittedName>
        <fullName evidence="1">Uncharacterized protein</fullName>
    </submittedName>
</protein>
<evidence type="ECO:0000313" key="1">
    <source>
        <dbReference type="EMBL" id="KAJ9063180.1"/>
    </source>
</evidence>
<name>A0ACC2SLI4_9FUNG</name>
<gene>
    <name evidence="1" type="ORF">DSO57_1002914</name>
</gene>
<dbReference type="EMBL" id="QTSX02004977">
    <property type="protein sequence ID" value="KAJ9063180.1"/>
    <property type="molecule type" value="Genomic_DNA"/>
</dbReference>
<comment type="caution">
    <text evidence="1">The sequence shown here is derived from an EMBL/GenBank/DDBJ whole genome shotgun (WGS) entry which is preliminary data.</text>
</comment>
<organism evidence="1 2">
    <name type="scientific">Entomophthora muscae</name>
    <dbReference type="NCBI Taxonomy" id="34485"/>
    <lineage>
        <taxon>Eukaryota</taxon>
        <taxon>Fungi</taxon>
        <taxon>Fungi incertae sedis</taxon>
        <taxon>Zoopagomycota</taxon>
        <taxon>Entomophthoromycotina</taxon>
        <taxon>Entomophthoromycetes</taxon>
        <taxon>Entomophthorales</taxon>
        <taxon>Entomophthoraceae</taxon>
        <taxon>Entomophthora</taxon>
    </lineage>
</organism>
<reference evidence="1" key="1">
    <citation type="submission" date="2022-04" db="EMBL/GenBank/DDBJ databases">
        <title>Genome of the entomopathogenic fungus Entomophthora muscae.</title>
        <authorList>
            <person name="Elya C."/>
            <person name="Lovett B.R."/>
            <person name="Lee E."/>
            <person name="Macias A.M."/>
            <person name="Hajek A.E."/>
            <person name="De Bivort B.L."/>
            <person name="Kasson M.T."/>
            <person name="De Fine Licht H.H."/>
            <person name="Stajich J.E."/>
        </authorList>
    </citation>
    <scope>NUCLEOTIDE SEQUENCE</scope>
    <source>
        <strain evidence="1">Berkeley</strain>
    </source>
</reference>
<dbReference type="Proteomes" id="UP001165960">
    <property type="component" value="Unassembled WGS sequence"/>
</dbReference>
<sequence length="252" mass="28189">MISVSGIALVLVQAQAFTSRVHSIKSGAQNKQPMSREDGLMSSTKLVKGWTKLEKGVEKRKNVQANYIVNVTTPLLLDSSSLWVGGTKFTQVHLALGAKLTKSFNPPGRFVVNKHIFHIGQRYSTGTPYICDIRNVCEVTIKLINGAWYDSFLQNPKQLSLSDIQNMVQHRSKWTRSAKGNYTYTFPGPATAELYFTPISVGVLQQKITKDRYHLTSFHQETSVRVAPIKVGLFHDGFISIKVSNFIFQPAQ</sequence>
<proteinExistence type="predicted"/>
<evidence type="ECO:0000313" key="2">
    <source>
        <dbReference type="Proteomes" id="UP001165960"/>
    </source>
</evidence>